<comment type="caution">
    <text evidence="7">The sequence shown here is derived from an EMBL/GenBank/DDBJ whole genome shotgun (WGS) entry which is preliminary data.</text>
</comment>
<proteinExistence type="predicted"/>
<evidence type="ECO:0000256" key="2">
    <source>
        <dbReference type="ARBA" id="ARBA00022448"/>
    </source>
</evidence>
<dbReference type="PANTHER" id="PTHR45649:SF14">
    <property type="entry name" value="GABA PERMEASE"/>
    <property type="match status" value="1"/>
</dbReference>
<evidence type="ECO:0000256" key="6">
    <source>
        <dbReference type="SAM" id="Phobius"/>
    </source>
</evidence>
<keyword evidence="8" id="KW-1185">Reference proteome</keyword>
<name>A0ABR0J783_9EURO</name>
<feature type="transmembrane region" description="Helical" evidence="6">
    <location>
        <begin position="54"/>
        <end position="76"/>
    </location>
</feature>
<feature type="transmembrane region" description="Helical" evidence="6">
    <location>
        <begin position="125"/>
        <end position="144"/>
    </location>
</feature>
<reference evidence="7 8" key="1">
    <citation type="submission" date="2023-08" db="EMBL/GenBank/DDBJ databases">
        <title>Black Yeasts Isolated from many extreme environments.</title>
        <authorList>
            <person name="Coleine C."/>
            <person name="Stajich J.E."/>
            <person name="Selbmann L."/>
        </authorList>
    </citation>
    <scope>NUCLEOTIDE SEQUENCE [LARGE SCALE GENOMIC DNA]</scope>
    <source>
        <strain evidence="7 8">CCFEE 6328</strain>
    </source>
</reference>
<feature type="transmembrane region" description="Helical" evidence="6">
    <location>
        <begin position="6"/>
        <end position="33"/>
    </location>
</feature>
<evidence type="ECO:0000313" key="8">
    <source>
        <dbReference type="Proteomes" id="UP001345691"/>
    </source>
</evidence>
<keyword evidence="5 6" id="KW-0472">Membrane</keyword>
<evidence type="ECO:0000256" key="3">
    <source>
        <dbReference type="ARBA" id="ARBA00022692"/>
    </source>
</evidence>
<dbReference type="Gene3D" id="1.20.1740.10">
    <property type="entry name" value="Amino acid/polyamine transporter I"/>
    <property type="match status" value="1"/>
</dbReference>
<evidence type="ECO:0000256" key="4">
    <source>
        <dbReference type="ARBA" id="ARBA00022989"/>
    </source>
</evidence>
<protein>
    <recommendedName>
        <fullName evidence="9">Amino acid permease/ SLC12A domain-containing protein</fullName>
    </recommendedName>
</protein>
<keyword evidence="3 6" id="KW-0812">Transmembrane</keyword>
<organism evidence="7 8">
    <name type="scientific">Exophiala sideris</name>
    <dbReference type="NCBI Taxonomy" id="1016849"/>
    <lineage>
        <taxon>Eukaryota</taxon>
        <taxon>Fungi</taxon>
        <taxon>Dikarya</taxon>
        <taxon>Ascomycota</taxon>
        <taxon>Pezizomycotina</taxon>
        <taxon>Eurotiomycetes</taxon>
        <taxon>Chaetothyriomycetidae</taxon>
        <taxon>Chaetothyriales</taxon>
        <taxon>Herpotrichiellaceae</taxon>
        <taxon>Exophiala</taxon>
    </lineage>
</organism>
<comment type="subcellular location">
    <subcellularLocation>
        <location evidence="1">Membrane</location>
        <topology evidence="1">Multi-pass membrane protein</topology>
    </subcellularLocation>
</comment>
<evidence type="ECO:0000313" key="7">
    <source>
        <dbReference type="EMBL" id="KAK5057102.1"/>
    </source>
</evidence>
<keyword evidence="2" id="KW-0813">Transport</keyword>
<feature type="transmembrane region" description="Helical" evidence="6">
    <location>
        <begin position="156"/>
        <end position="174"/>
    </location>
</feature>
<feature type="transmembrane region" description="Helical" evidence="6">
    <location>
        <begin position="82"/>
        <end position="104"/>
    </location>
</feature>
<dbReference type="Proteomes" id="UP001345691">
    <property type="component" value="Unassembled WGS sequence"/>
</dbReference>
<keyword evidence="4 6" id="KW-1133">Transmembrane helix</keyword>
<dbReference type="PANTHER" id="PTHR45649">
    <property type="entry name" value="AMINO-ACID PERMEASE BAT1"/>
    <property type="match status" value="1"/>
</dbReference>
<dbReference type="InterPro" id="IPR002293">
    <property type="entry name" value="AA/rel_permease1"/>
</dbReference>
<dbReference type="EMBL" id="JAVRRF010000017">
    <property type="protein sequence ID" value="KAK5057102.1"/>
    <property type="molecule type" value="Genomic_DNA"/>
</dbReference>
<dbReference type="Pfam" id="PF13520">
    <property type="entry name" value="AA_permease_2"/>
    <property type="match status" value="1"/>
</dbReference>
<gene>
    <name evidence="7" type="ORF">LTR69_007740</name>
</gene>
<evidence type="ECO:0008006" key="9">
    <source>
        <dbReference type="Google" id="ProtNLM"/>
    </source>
</evidence>
<accession>A0ABR0J783</accession>
<sequence length="200" mass="21660">MGGASAMTSAIILMATLATIPLVASAARTLWAFARDSGLRFSRVLSRVDEKRGIPTIAVVVTTVFMALLGLLNIASTTAFNAILSLAVVGLYISYLLPTLLILWRRIAKPQTLPYGPFKLGRLGVSINIIAIAYTMFTCVFLLFPPYQPITPQNFSYASVVLAGVLMLCALYWFSTGRKVYNGPAVEILGRSISIVNRPL</sequence>
<evidence type="ECO:0000256" key="5">
    <source>
        <dbReference type="ARBA" id="ARBA00023136"/>
    </source>
</evidence>
<evidence type="ECO:0000256" key="1">
    <source>
        <dbReference type="ARBA" id="ARBA00004141"/>
    </source>
</evidence>